<evidence type="ECO:0000256" key="1">
    <source>
        <dbReference type="SAM" id="Coils"/>
    </source>
</evidence>
<evidence type="ECO:0000313" key="2">
    <source>
        <dbReference type="EMBL" id="XBU14388.1"/>
    </source>
</evidence>
<proteinExistence type="predicted"/>
<keyword evidence="1" id="KW-0175">Coiled coil</keyword>
<reference evidence="2" key="1">
    <citation type="submission" date="2024-06" db="EMBL/GenBank/DDBJ databases">
        <authorList>
            <person name="Song Z."/>
        </authorList>
    </citation>
    <scope>NUCLEOTIDE SEQUENCE</scope>
    <source>
        <strain evidence="2">A1-4-2</strain>
    </source>
</reference>
<dbReference type="RefSeq" id="WP_349926534.1">
    <property type="nucleotide sequence ID" value="NZ_CP157981.1"/>
</dbReference>
<gene>
    <name evidence="2" type="ORF">ABJ384_07740</name>
</gene>
<protein>
    <submittedName>
        <fullName evidence="2">Uncharacterized protein</fullName>
    </submittedName>
</protein>
<name>A0AAU7STT6_9GAMM</name>
<accession>A0AAU7STT6</accession>
<organism evidence="2">
    <name type="scientific">Acinetobacter sp. A1-4-2</name>
    <dbReference type="NCBI Taxonomy" id="3156489"/>
    <lineage>
        <taxon>Bacteria</taxon>
        <taxon>Pseudomonadati</taxon>
        <taxon>Pseudomonadota</taxon>
        <taxon>Gammaproteobacteria</taxon>
        <taxon>Moraxellales</taxon>
        <taxon>Moraxellaceae</taxon>
        <taxon>Acinetobacter</taxon>
    </lineage>
</organism>
<feature type="coiled-coil region" evidence="1">
    <location>
        <begin position="7"/>
        <end position="41"/>
    </location>
</feature>
<dbReference type="AlphaFoldDB" id="A0AAU7STT6"/>
<sequence length="82" mass="9740">MSSVLTKDELQLFLTMVMRENEELKEENRKLLLIVADSTEQIKKATYITEEYQRMFNEITEALRTRYAAEFTVVEDIPKYLS</sequence>
<dbReference type="EMBL" id="CP157981">
    <property type="protein sequence ID" value="XBU14388.1"/>
    <property type="molecule type" value="Genomic_DNA"/>
</dbReference>